<feature type="compositionally biased region" description="Basic and acidic residues" evidence="11">
    <location>
        <begin position="426"/>
        <end position="444"/>
    </location>
</feature>
<keyword evidence="8 10" id="KW-0129">CBS domain</keyword>
<sequence length="444" mass="48600">MADILSAPPHPRQEGGATLRDWRSVKVGELLSQKQLRFVDLETPVESACQVWEYLLNSMLIDHELSSIPIRSSPNEQSVCGTFDYSDLTAFLLLIMGLYQPEEDEDMSSFEELAKKARAGSAIPVKLVKDLGKKDPFLQVSETEGLSKVVEIFGSGVHRVAVVREGTDQVIGMLSQLRLVSFFWEHGRSFPAIDQLYPHNLRELNMGSGDVISINGDKRVLDALELMNSEGVSSLAVVDNQYNVIGNISTWDVKYLTRSSSMPLLKSSCLHFLSIILTDRGLNDGKDSYPVFHVNSQSTLAHTVAKLVATQAHRMWVVDCPSPASSAPPTPTIPYAVAIPPPSLASPNPPSPFLLSGPLTVGTGSMPGAHLSGRLVGVVSLTDILNLFARSAGLTPVDPNEARRQRRRSSSSSMRASFDQSSRSSIDLRELRESASRSSFEIRR</sequence>
<evidence type="ECO:0000256" key="4">
    <source>
        <dbReference type="ARBA" id="ARBA00014106"/>
    </source>
</evidence>
<dbReference type="Proteomes" id="UP001447188">
    <property type="component" value="Unassembled WGS sequence"/>
</dbReference>
<accession>A0ABR3GQD1</accession>
<evidence type="ECO:0000256" key="10">
    <source>
        <dbReference type="PROSITE-ProRule" id="PRU00703"/>
    </source>
</evidence>
<keyword evidence="6 9" id="KW-0963">Cytoplasm</keyword>
<comment type="caution">
    <text evidence="13">The sequence shown here is derived from an EMBL/GenBank/DDBJ whole genome shotgun (WGS) entry which is preliminary data.</text>
</comment>
<dbReference type="PROSITE" id="PS51371">
    <property type="entry name" value="CBS"/>
    <property type="match status" value="1"/>
</dbReference>
<keyword evidence="7" id="KW-0677">Repeat</keyword>
<organism evidence="13 14">
    <name type="scientific">Discina gigas</name>
    <dbReference type="NCBI Taxonomy" id="1032678"/>
    <lineage>
        <taxon>Eukaryota</taxon>
        <taxon>Fungi</taxon>
        <taxon>Dikarya</taxon>
        <taxon>Ascomycota</taxon>
        <taxon>Pezizomycotina</taxon>
        <taxon>Pezizomycetes</taxon>
        <taxon>Pezizales</taxon>
        <taxon>Discinaceae</taxon>
        <taxon>Discina</taxon>
    </lineage>
</organism>
<protein>
    <recommendedName>
        <fullName evidence="4">Protein SDS23</fullName>
    </recommendedName>
    <alternativeName>
        <fullName evidence="5">Protein sds23</fullName>
    </alternativeName>
</protein>
<evidence type="ECO:0000256" key="9">
    <source>
        <dbReference type="PIRNR" id="PIRNR018148"/>
    </source>
</evidence>
<evidence type="ECO:0000256" key="5">
    <source>
        <dbReference type="ARBA" id="ARBA00020584"/>
    </source>
</evidence>
<proteinExistence type="inferred from homology"/>
<feature type="compositionally biased region" description="Low complexity" evidence="11">
    <location>
        <begin position="410"/>
        <end position="425"/>
    </location>
</feature>
<gene>
    <name evidence="13" type="primary">SDS23</name>
    <name evidence="13" type="ORF">Q9L58_002904</name>
</gene>
<keyword evidence="14" id="KW-1185">Reference proteome</keyword>
<evidence type="ECO:0000259" key="12">
    <source>
        <dbReference type="PROSITE" id="PS51371"/>
    </source>
</evidence>
<comment type="similarity">
    <text evidence="3 9">Belongs to the SDS23 family.</text>
</comment>
<dbReference type="CDD" id="cd02205">
    <property type="entry name" value="CBS_pair_SF"/>
    <property type="match status" value="1"/>
</dbReference>
<evidence type="ECO:0000256" key="3">
    <source>
        <dbReference type="ARBA" id="ARBA00006624"/>
    </source>
</evidence>
<dbReference type="SUPFAM" id="SSF54631">
    <property type="entry name" value="CBS-domain pair"/>
    <property type="match status" value="2"/>
</dbReference>
<reference evidence="13 14" key="1">
    <citation type="submission" date="2024-02" db="EMBL/GenBank/DDBJ databases">
        <title>Discinaceae phylogenomics.</title>
        <authorList>
            <person name="Dirks A.C."/>
            <person name="James T.Y."/>
        </authorList>
    </citation>
    <scope>NUCLEOTIDE SEQUENCE [LARGE SCALE GENOMIC DNA]</scope>
    <source>
        <strain evidence="13 14">ACD0624</strain>
    </source>
</reference>
<evidence type="ECO:0000256" key="8">
    <source>
        <dbReference type="ARBA" id="ARBA00023122"/>
    </source>
</evidence>
<name>A0ABR3GQD1_9PEZI</name>
<comment type="function">
    <text evidence="1 9">Involved in DNA replication and cell separation.</text>
</comment>
<evidence type="ECO:0000313" key="13">
    <source>
        <dbReference type="EMBL" id="KAL0638122.1"/>
    </source>
</evidence>
<dbReference type="InterPro" id="IPR046342">
    <property type="entry name" value="CBS_dom_sf"/>
</dbReference>
<dbReference type="Gene3D" id="3.10.580.10">
    <property type="entry name" value="CBS-domain"/>
    <property type="match status" value="2"/>
</dbReference>
<dbReference type="PIRSF" id="PIRSF018148">
    <property type="entry name" value="UCP018148_CBS_YBR214w"/>
    <property type="match status" value="1"/>
</dbReference>
<dbReference type="Pfam" id="PF00571">
    <property type="entry name" value="CBS"/>
    <property type="match status" value="2"/>
</dbReference>
<comment type="subcellular location">
    <subcellularLocation>
        <location evidence="2 9">Cytoplasm</location>
    </subcellularLocation>
</comment>
<dbReference type="SMART" id="SM00116">
    <property type="entry name" value="CBS"/>
    <property type="match status" value="3"/>
</dbReference>
<dbReference type="PANTHER" id="PTHR13780">
    <property type="entry name" value="AMP-ACTIVATED PROTEIN KINASE, GAMMA REGULATORY SUBUNIT"/>
    <property type="match status" value="1"/>
</dbReference>
<dbReference type="InterPro" id="IPR050511">
    <property type="entry name" value="AMPK_gamma/SDS23_families"/>
</dbReference>
<feature type="region of interest" description="Disordered" evidence="11">
    <location>
        <begin position="395"/>
        <end position="444"/>
    </location>
</feature>
<evidence type="ECO:0000256" key="1">
    <source>
        <dbReference type="ARBA" id="ARBA00002656"/>
    </source>
</evidence>
<evidence type="ECO:0000313" key="14">
    <source>
        <dbReference type="Proteomes" id="UP001447188"/>
    </source>
</evidence>
<evidence type="ECO:0000256" key="7">
    <source>
        <dbReference type="ARBA" id="ARBA00022737"/>
    </source>
</evidence>
<dbReference type="InterPro" id="IPR000644">
    <property type="entry name" value="CBS_dom"/>
</dbReference>
<feature type="domain" description="CBS" evidence="12">
    <location>
        <begin position="206"/>
        <end position="264"/>
    </location>
</feature>
<evidence type="ECO:0000256" key="6">
    <source>
        <dbReference type="ARBA" id="ARBA00022490"/>
    </source>
</evidence>
<dbReference type="PANTHER" id="PTHR13780:SF36">
    <property type="entry name" value="CBS DOMAIN-CONTAINING PROTEIN"/>
    <property type="match status" value="1"/>
</dbReference>
<dbReference type="EMBL" id="JBBBZM010000026">
    <property type="protein sequence ID" value="KAL0638122.1"/>
    <property type="molecule type" value="Genomic_DNA"/>
</dbReference>
<dbReference type="InterPro" id="IPR016711">
    <property type="entry name" value="Ssd23"/>
</dbReference>
<evidence type="ECO:0000256" key="11">
    <source>
        <dbReference type="SAM" id="MobiDB-lite"/>
    </source>
</evidence>
<evidence type="ECO:0000256" key="2">
    <source>
        <dbReference type="ARBA" id="ARBA00004496"/>
    </source>
</evidence>